<evidence type="ECO:0000313" key="2">
    <source>
        <dbReference type="EMBL" id="CAB4003239.1"/>
    </source>
</evidence>
<sequence length="178" mass="20417">SGPTFSKSLFEDPFSVKVRNAVLDTLFFQKMVANTLAPEEYGRYMIQDAAFLFDYVTAFDIAAENTQNEYPRDFALFYRGRSKSYTSHSSCFYKKWNLKNSESVKMGPAVATYVAFAMNLVRRKAKYLSIGILPCDMLWPWVATQLNESVSGNNVYRSWVDDNLRYGISTTQSFVNTF</sequence>
<dbReference type="InterPro" id="IPR004305">
    <property type="entry name" value="Thiaminase-2/PQQC"/>
</dbReference>
<dbReference type="Pfam" id="PF03070">
    <property type="entry name" value="TENA_THI-4"/>
    <property type="match status" value="1"/>
</dbReference>
<dbReference type="Gene3D" id="1.20.910.10">
    <property type="entry name" value="Heme oxygenase-like"/>
    <property type="match status" value="1"/>
</dbReference>
<dbReference type="AlphaFoldDB" id="A0A6S7HG23"/>
<organism evidence="2 3">
    <name type="scientific">Paramuricea clavata</name>
    <name type="common">Red gorgonian</name>
    <name type="synonym">Violescent sea-whip</name>
    <dbReference type="NCBI Taxonomy" id="317549"/>
    <lineage>
        <taxon>Eukaryota</taxon>
        <taxon>Metazoa</taxon>
        <taxon>Cnidaria</taxon>
        <taxon>Anthozoa</taxon>
        <taxon>Octocorallia</taxon>
        <taxon>Malacalcyonacea</taxon>
        <taxon>Plexauridae</taxon>
        <taxon>Paramuricea</taxon>
    </lineage>
</organism>
<dbReference type="EMBL" id="CACRXK020004573">
    <property type="protein sequence ID" value="CAB4003239.1"/>
    <property type="molecule type" value="Genomic_DNA"/>
</dbReference>
<reference evidence="2" key="1">
    <citation type="submission" date="2020-04" db="EMBL/GenBank/DDBJ databases">
        <authorList>
            <person name="Alioto T."/>
            <person name="Alioto T."/>
            <person name="Gomez Garrido J."/>
        </authorList>
    </citation>
    <scope>NUCLEOTIDE SEQUENCE</scope>
    <source>
        <strain evidence="2">A484AB</strain>
    </source>
</reference>
<dbReference type="PANTHER" id="PTHR43198">
    <property type="entry name" value="BIFUNCTIONAL TH2 PROTEIN"/>
    <property type="match status" value="1"/>
</dbReference>
<dbReference type="GO" id="GO:0006772">
    <property type="term" value="P:thiamine metabolic process"/>
    <property type="evidence" value="ECO:0007669"/>
    <property type="project" value="UniProtKB-ARBA"/>
</dbReference>
<proteinExistence type="predicted"/>
<comment type="caution">
    <text evidence="2">The sequence shown here is derived from an EMBL/GenBank/DDBJ whole genome shotgun (WGS) entry which is preliminary data.</text>
</comment>
<dbReference type="GO" id="GO:0005829">
    <property type="term" value="C:cytosol"/>
    <property type="evidence" value="ECO:0007669"/>
    <property type="project" value="TreeGrafter"/>
</dbReference>
<protein>
    <recommendedName>
        <fullName evidence="1">Thiaminase-2/PQQC domain-containing protein</fullName>
    </recommendedName>
</protein>
<gene>
    <name evidence="2" type="ORF">PACLA_8A084775</name>
</gene>
<feature type="domain" description="Thiaminase-2/PQQC" evidence="1">
    <location>
        <begin position="27"/>
        <end position="163"/>
    </location>
</feature>
<dbReference type="InterPro" id="IPR050967">
    <property type="entry name" value="Thiamine_Salvage_TenA"/>
</dbReference>
<dbReference type="Proteomes" id="UP001152795">
    <property type="component" value="Unassembled WGS sequence"/>
</dbReference>
<name>A0A6S7HG23_PARCT</name>
<keyword evidence="3" id="KW-1185">Reference proteome</keyword>
<dbReference type="InterPro" id="IPR016084">
    <property type="entry name" value="Haem_Oase-like_multi-hlx"/>
</dbReference>
<accession>A0A6S7HG23</accession>
<dbReference type="OrthoDB" id="5984652at2759"/>
<evidence type="ECO:0000313" key="3">
    <source>
        <dbReference type="Proteomes" id="UP001152795"/>
    </source>
</evidence>
<dbReference type="SUPFAM" id="SSF48613">
    <property type="entry name" value="Heme oxygenase-like"/>
    <property type="match status" value="1"/>
</dbReference>
<evidence type="ECO:0000259" key="1">
    <source>
        <dbReference type="Pfam" id="PF03070"/>
    </source>
</evidence>
<dbReference type="PANTHER" id="PTHR43198:SF2">
    <property type="entry name" value="SI:CH1073-67J19.1-RELATED"/>
    <property type="match status" value="1"/>
</dbReference>
<feature type="non-terminal residue" evidence="2">
    <location>
        <position position="1"/>
    </location>
</feature>